<dbReference type="InterPro" id="IPR016035">
    <property type="entry name" value="Acyl_Trfase/lysoPLipase"/>
</dbReference>
<feature type="transmembrane region" description="Helical" evidence="5">
    <location>
        <begin position="618"/>
        <end position="635"/>
    </location>
</feature>
<evidence type="ECO:0000313" key="8">
    <source>
        <dbReference type="Proteomes" id="UP000663879"/>
    </source>
</evidence>
<evidence type="ECO:0000313" key="7">
    <source>
        <dbReference type="EMBL" id="CAF1055942.1"/>
    </source>
</evidence>
<dbReference type="OrthoDB" id="10049552at2759"/>
<dbReference type="PANTHER" id="PTHR32176">
    <property type="entry name" value="XYLOSE ISOMERASE"/>
    <property type="match status" value="1"/>
</dbReference>
<keyword evidence="5" id="KW-0812">Transmembrane</keyword>
<evidence type="ECO:0000256" key="4">
    <source>
        <dbReference type="SAM" id="Coils"/>
    </source>
</evidence>
<feature type="active site" description="Proton acceptor" evidence="3">
    <location>
        <position position="1179"/>
    </location>
</feature>
<dbReference type="InterPro" id="IPR002641">
    <property type="entry name" value="PNPLA_dom"/>
</dbReference>
<feature type="transmembrane region" description="Helical" evidence="5">
    <location>
        <begin position="508"/>
        <end position="529"/>
    </location>
</feature>
<dbReference type="EMBL" id="CAJNOC010005574">
    <property type="protein sequence ID" value="CAF1055942.1"/>
    <property type="molecule type" value="Genomic_DNA"/>
</dbReference>
<organism evidence="7 8">
    <name type="scientific">Brachionus calyciflorus</name>
    <dbReference type="NCBI Taxonomy" id="104777"/>
    <lineage>
        <taxon>Eukaryota</taxon>
        <taxon>Metazoa</taxon>
        <taxon>Spiralia</taxon>
        <taxon>Gnathifera</taxon>
        <taxon>Rotifera</taxon>
        <taxon>Eurotatoria</taxon>
        <taxon>Monogononta</taxon>
        <taxon>Pseudotrocha</taxon>
        <taxon>Ploima</taxon>
        <taxon>Brachionidae</taxon>
        <taxon>Brachionus</taxon>
    </lineage>
</organism>
<keyword evidence="3" id="KW-0442">Lipid degradation</keyword>
<dbReference type="CDD" id="cd07199">
    <property type="entry name" value="Pat17_PNPLA8_PNPLA9_like"/>
    <property type="match status" value="1"/>
</dbReference>
<feature type="active site" description="Nucleophile" evidence="3">
    <location>
        <position position="1037"/>
    </location>
</feature>
<reference evidence="7" key="1">
    <citation type="submission" date="2021-02" db="EMBL/GenBank/DDBJ databases">
        <authorList>
            <person name="Nowell W R."/>
        </authorList>
    </citation>
    <scope>NUCLEOTIDE SEQUENCE</scope>
    <source>
        <strain evidence="7">Ploen Becks lab</strain>
    </source>
</reference>
<sequence>MIKKILELKENLILINDLIEKLDQDQKDSITEIKQHFNRFEEQLIELEVEPKLNSQFNFFKYHLNLTKSELYKKLNWNDDFEKFIKLSMKYFRFRDESILDELKKETENNNLQNNFLDDENEDFRHFSDWSIGLKTEALKSYAQNMDLILKNFSNNCAKKIMNPIEALNNFKALNESKNEINEFIQFCFNELETETKDLKIIEKDKIYVCDFKKKVIECYNLYLEIFFSFILNFNDKDLDYIFFKSNSKTINQNFREYSFLFHSDRSSLFVTEENLKNFNILFSLIVMRRNKNNELTNSQQNLDRLLFEANSYFEISLDYYNYASNSETKLAKISNADLEKISEEEVLTLFKENFEYSIEKFKLANNVADNLKNYYQMLDIRIRIAECLFKFKSDNIDLKLAVLRPIYLMEKYPNIYDSEEFSQLKKNAEDLRKQVNRIDQIFKKNSKKEADVCLGTLSKINDANINRKAIALTNISITALSLGSLGARAYPLFVNGGLAISLAKPSSAASGFILPVAGIALSIAFFFYQKENYRELSEQSSNFLKEQEIRYKMNTILQQSIELYQKHDFENFLSKLSESFNDKKESLIKVDYEAKIINLSPSNLIELMHKHGFRPDSIAYILYILSDSLMYILFDSCMISKFIKCFKIEKSYLITAIDNLLKSICDELNTNKINLEKEAETLDKNARSLNARIILEDSLWGRFIKNNYYRAKEYFFSKGIINDDVLKEFDKISFKNRLNQIRNSAKFSRLVYSIGFNSKELSIVYVNDYKYLIRDEKFLLENRYISDFRYFLVMDFINILDDSEAEVNVAKEKEDENLTNNLPGNVNDLKTLVDEAKKSENYAQENKFYPLKSINSILSMEKNFKKARNHKNYKDRQLEIDIGYMRSLLKLSKFKQLKNFMNSQVSNQPLIQNYEFWLLGAQAFRKTKNLKKAQELLNQSKTFDSNNLNIRNESQVIDNLTKISTPEYIENLRKKTTIKIENDFHTRIHMNEIKYNILSIDGGGLKGIIPLVWLCEIESRLHRPISHLFNMIAGTSTGSLIASALSIPLEQSTGCLEPFYNANNVLDHYLTKGKDIFIKKDWFNFGITSLFNSKYSNENLSKFLADFKISNFKLNETISDLVIPAVEYKTKYPFIFSSFDARSDVSKNFTLYDAVMSSTAAPTYFDRHNISGFGEYEDGGVSMNDPSDFALEEVLNNRKKDHRDIFLLSLGTSSNVSELDYGSGTYHFLKNFKNYLFNTQDGSTEFKVINKIGSKYSNYQRWQVFTEKEISFDDYNENNLNNLVEYSRQYIEELYISDENYFNKLLARLETNNQIF</sequence>
<evidence type="ECO:0000259" key="6">
    <source>
        <dbReference type="PROSITE" id="PS51635"/>
    </source>
</evidence>
<evidence type="ECO:0000256" key="3">
    <source>
        <dbReference type="PROSITE-ProRule" id="PRU01161"/>
    </source>
</evidence>
<dbReference type="Gene3D" id="3.40.1090.10">
    <property type="entry name" value="Cytosolic phospholipase A2 catalytic domain"/>
    <property type="match status" value="1"/>
</dbReference>
<dbReference type="PROSITE" id="PS51635">
    <property type="entry name" value="PNPLA"/>
    <property type="match status" value="1"/>
</dbReference>
<dbReference type="SUPFAM" id="SSF52151">
    <property type="entry name" value="FabD/lysophospholipase-like"/>
    <property type="match status" value="1"/>
</dbReference>
<keyword evidence="2 3" id="KW-0443">Lipid metabolism</keyword>
<keyword evidence="4" id="KW-0175">Coiled coil</keyword>
<accession>A0A814KRC7</accession>
<keyword evidence="8" id="KW-1185">Reference proteome</keyword>
<protein>
    <recommendedName>
        <fullName evidence="6">PNPLA domain-containing protein</fullName>
    </recommendedName>
</protein>
<dbReference type="Proteomes" id="UP000663879">
    <property type="component" value="Unassembled WGS sequence"/>
</dbReference>
<feature type="short sequence motif" description="GXGXXG" evidence="3">
    <location>
        <begin position="1003"/>
        <end position="1008"/>
    </location>
</feature>
<dbReference type="GO" id="GO:0016042">
    <property type="term" value="P:lipid catabolic process"/>
    <property type="evidence" value="ECO:0007669"/>
    <property type="project" value="UniProtKB-UniRule"/>
</dbReference>
<name>A0A814KRC7_9BILA</name>
<keyword evidence="5" id="KW-1133">Transmembrane helix</keyword>
<proteinExistence type="inferred from homology"/>
<feature type="coiled-coil region" evidence="4">
    <location>
        <begin position="5"/>
        <end position="50"/>
    </location>
</feature>
<comment type="caution">
    <text evidence="7">The sequence shown here is derived from an EMBL/GenBank/DDBJ whole genome shotgun (WGS) entry which is preliminary data.</text>
</comment>
<feature type="short sequence motif" description="GXSXG" evidence="3">
    <location>
        <begin position="1035"/>
        <end position="1039"/>
    </location>
</feature>
<evidence type="ECO:0000256" key="1">
    <source>
        <dbReference type="ARBA" id="ARBA00010240"/>
    </source>
</evidence>
<feature type="coiled-coil region" evidence="4">
    <location>
        <begin position="666"/>
        <end position="693"/>
    </location>
</feature>
<dbReference type="GO" id="GO:0004620">
    <property type="term" value="F:phospholipase activity"/>
    <property type="evidence" value="ECO:0007669"/>
    <property type="project" value="TreeGrafter"/>
</dbReference>
<dbReference type="GO" id="GO:0047372">
    <property type="term" value="F:monoacylglycerol lipase activity"/>
    <property type="evidence" value="ECO:0007669"/>
    <property type="project" value="TreeGrafter"/>
</dbReference>
<dbReference type="Pfam" id="PF01734">
    <property type="entry name" value="Patatin"/>
    <property type="match status" value="1"/>
</dbReference>
<feature type="short sequence motif" description="DGA/G" evidence="3">
    <location>
        <begin position="1179"/>
        <end position="1181"/>
    </location>
</feature>
<gene>
    <name evidence="7" type="ORF">OXX778_LOCUS19052</name>
</gene>
<comment type="similarity">
    <text evidence="1">Belongs to the patatin family.</text>
</comment>
<keyword evidence="3" id="KW-0378">Hydrolase</keyword>
<evidence type="ECO:0000256" key="2">
    <source>
        <dbReference type="ARBA" id="ARBA00023098"/>
    </source>
</evidence>
<feature type="domain" description="PNPLA" evidence="6">
    <location>
        <begin position="999"/>
        <end position="1192"/>
    </location>
</feature>
<evidence type="ECO:0000256" key="5">
    <source>
        <dbReference type="SAM" id="Phobius"/>
    </source>
</evidence>
<dbReference type="PANTHER" id="PTHR32176:SF92">
    <property type="entry name" value="XYLOSE ISOMERASE"/>
    <property type="match status" value="1"/>
</dbReference>
<keyword evidence="5" id="KW-0472">Membrane</keyword>